<reference evidence="4 5" key="1">
    <citation type="journal article" date="2014" name="Genome Announc.">
        <title>Genome Sequence of Pseudomonas sp. Strain P482, a Tomato Rhizosphere Isolate with Broad-Spectrum Antimicrobial Activity.</title>
        <authorList>
            <person name="Krzyzanowska D.M."/>
            <person name="Ossowicki A."/>
            <person name="Jafra S."/>
        </authorList>
    </citation>
    <scope>NUCLEOTIDE SEQUENCE [LARGE SCALE GENOMIC DNA]</scope>
    <source>
        <strain evidence="4 5">P482</strain>
    </source>
</reference>
<dbReference type="AlphaFoldDB" id="A0AAP0XDX8"/>
<dbReference type="SUPFAM" id="SSF55729">
    <property type="entry name" value="Acyl-CoA N-acyltransferases (Nat)"/>
    <property type="match status" value="1"/>
</dbReference>
<dbReference type="Proteomes" id="UP000027121">
    <property type="component" value="Chromosome"/>
</dbReference>
<keyword evidence="1" id="KW-0808">Transferase</keyword>
<evidence type="ECO:0000256" key="1">
    <source>
        <dbReference type="ARBA" id="ARBA00022679"/>
    </source>
</evidence>
<name>A0AAP0XDX8_9PSED</name>
<sequence>MPLNIRLARVEDAPLLPAVERSAAQSFIHHHGLEWIAQGPVMSTAEHLAFIDQGHEWVLVDPHDQPQGFLCATPSGADLFVHELSVAQHVQGQGHGRRLINTACQWAREHDFQGLTLTTFAQVPWNAPFYARLGFALLTEQQLSPALHQQLTREQLQGLTGRCAMRLDLQPLP</sequence>
<dbReference type="CDD" id="cd04301">
    <property type="entry name" value="NAT_SF"/>
    <property type="match status" value="1"/>
</dbReference>
<dbReference type="Gene3D" id="3.40.630.30">
    <property type="match status" value="1"/>
</dbReference>
<keyword evidence="2" id="KW-0012">Acyltransferase</keyword>
<dbReference type="PANTHER" id="PTHR43800">
    <property type="entry name" value="PEPTIDYL-LYSINE N-ACETYLTRANSFERASE YJAB"/>
    <property type="match status" value="1"/>
</dbReference>
<feature type="domain" description="N-acetyltransferase" evidence="3">
    <location>
        <begin position="3"/>
        <end position="154"/>
    </location>
</feature>
<evidence type="ECO:0000256" key="2">
    <source>
        <dbReference type="ARBA" id="ARBA00023315"/>
    </source>
</evidence>
<accession>A0AAP0XDX8</accession>
<gene>
    <name evidence="4" type="ORF">BV82_2983</name>
</gene>
<dbReference type="InterPro" id="IPR016181">
    <property type="entry name" value="Acyl_CoA_acyltransferase"/>
</dbReference>
<evidence type="ECO:0000313" key="5">
    <source>
        <dbReference type="Proteomes" id="UP000027121"/>
    </source>
</evidence>
<dbReference type="PROSITE" id="PS51186">
    <property type="entry name" value="GNAT"/>
    <property type="match status" value="1"/>
</dbReference>
<dbReference type="PANTHER" id="PTHR43800:SF1">
    <property type="entry name" value="PEPTIDYL-LYSINE N-ACETYLTRANSFERASE YJAB"/>
    <property type="match status" value="1"/>
</dbReference>
<protein>
    <submittedName>
        <fullName evidence="4">GNAT family N-acetyltransferase</fullName>
    </submittedName>
</protein>
<dbReference type="GO" id="GO:0016747">
    <property type="term" value="F:acyltransferase activity, transferring groups other than amino-acyl groups"/>
    <property type="evidence" value="ECO:0007669"/>
    <property type="project" value="InterPro"/>
</dbReference>
<evidence type="ECO:0000313" key="4">
    <source>
        <dbReference type="EMBL" id="KDN99203.1"/>
    </source>
</evidence>
<proteinExistence type="predicted"/>
<dbReference type="KEGG" id="pdw:BV82_2983"/>
<dbReference type="GeneID" id="98283389"/>
<organism evidence="4 5">
    <name type="scientific">Pseudomonas donghuensis</name>
    <dbReference type="NCBI Taxonomy" id="1163398"/>
    <lineage>
        <taxon>Bacteria</taxon>
        <taxon>Pseudomonadati</taxon>
        <taxon>Pseudomonadota</taxon>
        <taxon>Gammaproteobacteria</taxon>
        <taxon>Pseudomonadales</taxon>
        <taxon>Pseudomonadaceae</taxon>
        <taxon>Pseudomonas</taxon>
    </lineage>
</organism>
<dbReference type="RefSeq" id="WP_036995648.1">
    <property type="nucleotide sequence ID" value="NZ_CP071706.1"/>
</dbReference>
<dbReference type="InterPro" id="IPR000182">
    <property type="entry name" value="GNAT_dom"/>
</dbReference>
<keyword evidence="5" id="KW-1185">Reference proteome</keyword>
<reference evidence="4 5" key="2">
    <citation type="journal article" date="2016" name="Front. Microbiol.">
        <title>When Genome-Based Approach Meets the 'Old but Good': Revealing Genes Involved in the Antibacterial Activity of Pseudomonas sp. P482 against Soft Rot Pathogens.</title>
        <authorList>
            <person name="Krzyzanowska D.M."/>
            <person name="Ossowicki A."/>
            <person name="Rajewska M."/>
            <person name="Maciag T."/>
            <person name="Jablonska M."/>
            <person name="Obuchowski M."/>
            <person name="Heeb S."/>
            <person name="Jafra S."/>
        </authorList>
    </citation>
    <scope>NUCLEOTIDE SEQUENCE [LARGE SCALE GENOMIC DNA]</scope>
    <source>
        <strain evidence="4 5">P482</strain>
    </source>
</reference>
<evidence type="ECO:0000259" key="3">
    <source>
        <dbReference type="PROSITE" id="PS51186"/>
    </source>
</evidence>
<dbReference type="EMBL" id="CP071706">
    <property type="protein sequence ID" value="KDN99203.1"/>
    <property type="molecule type" value="Genomic_DNA"/>
</dbReference>
<dbReference type="Pfam" id="PF00583">
    <property type="entry name" value="Acetyltransf_1"/>
    <property type="match status" value="1"/>
</dbReference>